<feature type="compositionally biased region" description="Acidic residues" evidence="1">
    <location>
        <begin position="891"/>
        <end position="915"/>
    </location>
</feature>
<dbReference type="OrthoDB" id="3565456at2759"/>
<organism evidence="2 3">
    <name type="scientific">Amorphotheca resinae ATCC 22711</name>
    <dbReference type="NCBI Taxonomy" id="857342"/>
    <lineage>
        <taxon>Eukaryota</taxon>
        <taxon>Fungi</taxon>
        <taxon>Dikarya</taxon>
        <taxon>Ascomycota</taxon>
        <taxon>Pezizomycotina</taxon>
        <taxon>Leotiomycetes</taxon>
        <taxon>Helotiales</taxon>
        <taxon>Amorphothecaceae</taxon>
        <taxon>Amorphotheca</taxon>
    </lineage>
</organism>
<feature type="compositionally biased region" description="Low complexity" evidence="1">
    <location>
        <begin position="436"/>
        <end position="447"/>
    </location>
</feature>
<accession>A0A2T3BE21</accession>
<feature type="compositionally biased region" description="Polar residues" evidence="1">
    <location>
        <begin position="422"/>
        <end position="435"/>
    </location>
</feature>
<evidence type="ECO:0000313" key="2">
    <source>
        <dbReference type="EMBL" id="PSS27624.1"/>
    </source>
</evidence>
<feature type="compositionally biased region" description="Low complexity" evidence="1">
    <location>
        <begin position="641"/>
        <end position="651"/>
    </location>
</feature>
<dbReference type="GeneID" id="36575318"/>
<dbReference type="EMBL" id="KZ679006">
    <property type="protein sequence ID" value="PSS27624.1"/>
    <property type="molecule type" value="Genomic_DNA"/>
</dbReference>
<feature type="compositionally biased region" description="Basic and acidic residues" evidence="1">
    <location>
        <begin position="194"/>
        <end position="213"/>
    </location>
</feature>
<name>A0A2T3BE21_AMORE</name>
<reference evidence="2 3" key="1">
    <citation type="journal article" date="2018" name="New Phytol.">
        <title>Comparative genomics and transcriptomics depict ericoid mycorrhizal fungi as versatile saprotrophs and plant mutualists.</title>
        <authorList>
            <person name="Martino E."/>
            <person name="Morin E."/>
            <person name="Grelet G.A."/>
            <person name="Kuo A."/>
            <person name="Kohler A."/>
            <person name="Daghino S."/>
            <person name="Barry K.W."/>
            <person name="Cichocki N."/>
            <person name="Clum A."/>
            <person name="Dockter R.B."/>
            <person name="Hainaut M."/>
            <person name="Kuo R.C."/>
            <person name="LaButti K."/>
            <person name="Lindahl B.D."/>
            <person name="Lindquist E.A."/>
            <person name="Lipzen A."/>
            <person name="Khouja H.R."/>
            <person name="Magnuson J."/>
            <person name="Murat C."/>
            <person name="Ohm R.A."/>
            <person name="Singer S.W."/>
            <person name="Spatafora J.W."/>
            <person name="Wang M."/>
            <person name="Veneault-Fourrey C."/>
            <person name="Henrissat B."/>
            <person name="Grigoriev I.V."/>
            <person name="Martin F.M."/>
            <person name="Perotto S."/>
        </authorList>
    </citation>
    <scope>NUCLEOTIDE SEQUENCE [LARGE SCALE GENOMIC DNA]</scope>
    <source>
        <strain evidence="2 3">ATCC 22711</strain>
    </source>
</reference>
<feature type="region of interest" description="Disordered" evidence="1">
    <location>
        <begin position="883"/>
        <end position="924"/>
    </location>
</feature>
<feature type="region of interest" description="Disordered" evidence="1">
    <location>
        <begin position="639"/>
        <end position="672"/>
    </location>
</feature>
<gene>
    <name evidence="2" type="ORF">M430DRAFT_38379</name>
</gene>
<dbReference type="InParanoid" id="A0A2T3BE21"/>
<proteinExistence type="predicted"/>
<feature type="region of interest" description="Disordered" evidence="1">
    <location>
        <begin position="418"/>
        <end position="477"/>
    </location>
</feature>
<feature type="compositionally biased region" description="Polar residues" evidence="1">
    <location>
        <begin position="652"/>
        <end position="664"/>
    </location>
</feature>
<dbReference type="RefSeq" id="XP_024725149.1">
    <property type="nucleotide sequence ID" value="XM_024867237.1"/>
</dbReference>
<dbReference type="AlphaFoldDB" id="A0A2T3BE21"/>
<protein>
    <submittedName>
        <fullName evidence="2">Uncharacterized protein</fullName>
    </submittedName>
</protein>
<feature type="region of interest" description="Disordered" evidence="1">
    <location>
        <begin position="711"/>
        <end position="737"/>
    </location>
</feature>
<keyword evidence="3" id="KW-1185">Reference proteome</keyword>
<evidence type="ECO:0000313" key="3">
    <source>
        <dbReference type="Proteomes" id="UP000241818"/>
    </source>
</evidence>
<sequence length="924" mass="101647">MPCHLLDMQDWTKNLEQLRMVMTRTPQEVSRQLDARCPGVRLWPPSRMTPRGTLIAADGRNADPYGRVLPQPEATMQIRIYTSQGGLSRIKELRDEMEQAGNDFPPAVRKSFLALERAVLAGEALTLERGTYSTIPQTRPTEFSFPPPPPTYTPATPTTPPALTMPPLPPPFPIMDANQAAILAAVERLQKIQDGEIKPESRPLRNDYKSTKKSEKKHKYSCPGPDQCKKVTCNHTFARKKTDKESKAADNRSVEQLIKKCGRDGYPITHGYAHVCLDKCQGDLDLAIECVKTDIDSREKALNDTGRISCEKERALATSMIKCDARDAIITYLEDEDSTFKELDQHGWESGLGKKCKQMRNKSQRKRWYAGYKHEEKHRQDRANHYKDFLGRVERGEISKEAMDNWFKKYDGLDGDAKDTTSADMRGQSSNVDLNSQAPASSSSAPESVPPPRSNARQTQGMTGGGNTTEPITGAALASSPGFVSHTVTSKNKGKGKQAFVEDAIENDEDDGAPSASMFARTSVFAEAIDPILDKGKGKETFVEETVEREDEYDEAPSTSVFAGTRAFAEASKPILDTVGDFGDEDELLDKHTMDQPQLSDKGKTKRYLGMEDAASDAFSQNIQELIAFVQTLPGFPVEVTDQQPDQQPTDNSAYQNGSTSSTIVPRGPVRKVASSRKVSESLFKTMARAKIESQRARGEIPIREARAMESTGEAIKNSQRDTASLEDITGGPSDSNANRNALGQMVWPPALAIPANPELGGLSEMNKFLSYATDEASKQLHRRLLELHEDVIGGVFMVEDGPYDDESIAHIKEMCNIVSDNVANLYIGLACGSAALGTDFYLKAQVEIAKYLDQQGNVTDYLDMENEAMRFALWMYRERGPVSENGGSEGDGDSGDEGSEADEGKEEGSEDEEGSGDKGASVH</sequence>
<dbReference type="Proteomes" id="UP000241818">
    <property type="component" value="Unassembled WGS sequence"/>
</dbReference>
<feature type="region of interest" description="Disordered" evidence="1">
    <location>
        <begin position="194"/>
        <end position="219"/>
    </location>
</feature>
<evidence type="ECO:0000256" key="1">
    <source>
        <dbReference type="SAM" id="MobiDB-lite"/>
    </source>
</evidence>